<evidence type="ECO:0000313" key="3">
    <source>
        <dbReference type="Proteomes" id="UP000032673"/>
    </source>
</evidence>
<protein>
    <submittedName>
        <fullName evidence="2">Uncharacterized protein</fullName>
    </submittedName>
</protein>
<reference evidence="2 4" key="2">
    <citation type="submission" date="2019-07" db="EMBL/GenBank/DDBJ databases">
        <title>Whole genome shotgun sequence of Acetobacter indonesiensis NBRC 16471.</title>
        <authorList>
            <person name="Hosoyama A."/>
            <person name="Uohara A."/>
            <person name="Ohji S."/>
            <person name="Ichikawa N."/>
        </authorList>
    </citation>
    <scope>NUCLEOTIDE SEQUENCE [LARGE SCALE GENOMIC DNA]</scope>
    <source>
        <strain evidence="2 4">NBRC 16471</strain>
    </source>
</reference>
<evidence type="ECO:0000313" key="4">
    <source>
        <dbReference type="Proteomes" id="UP000321104"/>
    </source>
</evidence>
<accession>A0A6N3T653</accession>
<sequence>MPDPVGVVLVDEMEGGVLPGEGLLVVPEGINKVVPVVGAIRAVPVAQKAAVHAKQTKAALKGRSFFYARLSSISDLTVEVKGMVSMGLKS</sequence>
<comment type="caution">
    <text evidence="2">The sequence shown here is derived from an EMBL/GenBank/DDBJ whole genome shotgun (WGS) entry which is preliminary data.</text>
</comment>
<evidence type="ECO:0000313" key="1">
    <source>
        <dbReference type="EMBL" id="GAN63731.1"/>
    </source>
</evidence>
<dbReference type="Proteomes" id="UP000321104">
    <property type="component" value="Unassembled WGS sequence"/>
</dbReference>
<proteinExistence type="predicted"/>
<dbReference type="EMBL" id="BJXQ01000027">
    <property type="protein sequence ID" value="GEN04781.1"/>
    <property type="molecule type" value="Genomic_DNA"/>
</dbReference>
<organism evidence="2 4">
    <name type="scientific">Acetobacter indonesiensis</name>
    <dbReference type="NCBI Taxonomy" id="104101"/>
    <lineage>
        <taxon>Bacteria</taxon>
        <taxon>Pseudomonadati</taxon>
        <taxon>Pseudomonadota</taxon>
        <taxon>Alphaproteobacteria</taxon>
        <taxon>Acetobacterales</taxon>
        <taxon>Acetobacteraceae</taxon>
        <taxon>Acetobacter</taxon>
    </lineage>
</organism>
<evidence type="ECO:0000313" key="2">
    <source>
        <dbReference type="EMBL" id="GEN04781.1"/>
    </source>
</evidence>
<gene>
    <name evidence="1" type="ORF">Abin_042_022</name>
    <name evidence="2" type="ORF">AIN02nite_28060</name>
</gene>
<name>A0A6N3T653_9PROT</name>
<keyword evidence="3" id="KW-1185">Reference proteome</keyword>
<reference evidence="1 3" key="1">
    <citation type="submission" date="2012-11" db="EMBL/GenBank/DDBJ databases">
        <title>Whole genome sequence of Acetobacter indonesiensis 5H-1.</title>
        <authorList>
            <person name="Azuma Y."/>
            <person name="Higashiura N."/>
            <person name="Hirakawa H."/>
            <person name="Matsushita K."/>
        </authorList>
    </citation>
    <scope>NUCLEOTIDE SEQUENCE [LARGE SCALE GENOMIC DNA]</scope>
    <source>
        <strain evidence="1 3">5H-1</strain>
    </source>
</reference>
<dbReference type="Proteomes" id="UP000032673">
    <property type="component" value="Unassembled WGS sequence"/>
</dbReference>
<dbReference type="EMBL" id="BAMW01000040">
    <property type="protein sequence ID" value="GAN63731.1"/>
    <property type="molecule type" value="Genomic_DNA"/>
</dbReference>
<dbReference type="AlphaFoldDB" id="A0A6N3T653"/>